<feature type="compositionally biased region" description="Low complexity" evidence="2">
    <location>
        <begin position="2289"/>
        <end position="2298"/>
    </location>
</feature>
<name>F0VGA5_NEOCL</name>
<feature type="compositionally biased region" description="Basic and acidic residues" evidence="2">
    <location>
        <begin position="1253"/>
        <end position="1267"/>
    </location>
</feature>
<dbReference type="EMBL" id="LN714482">
    <property type="protein sequence ID" value="CEL66730.1"/>
    <property type="molecule type" value="Genomic_DNA"/>
</dbReference>
<dbReference type="OMA" id="RAACEME"/>
<feature type="compositionally biased region" description="Basic and acidic residues" evidence="2">
    <location>
        <begin position="829"/>
        <end position="850"/>
    </location>
</feature>
<dbReference type="Gene3D" id="3.30.1520.10">
    <property type="entry name" value="Phox-like domain"/>
    <property type="match status" value="1"/>
</dbReference>
<evidence type="ECO:0000313" key="4">
    <source>
        <dbReference type="EMBL" id="CBZ52749.1"/>
    </source>
</evidence>
<feature type="region of interest" description="Disordered" evidence="2">
    <location>
        <begin position="1445"/>
        <end position="1561"/>
    </location>
</feature>
<dbReference type="eggNOG" id="ENOG502QZN1">
    <property type="taxonomic scope" value="Eukaryota"/>
</dbReference>
<feature type="region of interest" description="Disordered" evidence="2">
    <location>
        <begin position="448"/>
        <end position="494"/>
    </location>
</feature>
<keyword evidence="6" id="KW-1185">Reference proteome</keyword>
<dbReference type="Proteomes" id="UP000007494">
    <property type="component" value="Chromosome VIIb"/>
</dbReference>
<feature type="compositionally biased region" description="Basic and acidic residues" evidence="2">
    <location>
        <begin position="773"/>
        <end position="789"/>
    </location>
</feature>
<dbReference type="InParanoid" id="F0VGA5"/>
<feature type="compositionally biased region" description="Low complexity" evidence="2">
    <location>
        <begin position="1241"/>
        <end position="1250"/>
    </location>
</feature>
<dbReference type="InterPro" id="IPR001683">
    <property type="entry name" value="PX_dom"/>
</dbReference>
<feature type="coiled-coil region" evidence="1">
    <location>
        <begin position="2335"/>
        <end position="2369"/>
    </location>
</feature>
<feature type="compositionally biased region" description="Basic and acidic residues" evidence="2">
    <location>
        <begin position="1914"/>
        <end position="1937"/>
    </location>
</feature>
<feature type="region of interest" description="Disordered" evidence="2">
    <location>
        <begin position="948"/>
        <end position="1029"/>
    </location>
</feature>
<feature type="compositionally biased region" description="Polar residues" evidence="2">
    <location>
        <begin position="461"/>
        <end position="479"/>
    </location>
</feature>
<feature type="compositionally biased region" description="Low complexity" evidence="2">
    <location>
        <begin position="1330"/>
        <end position="1361"/>
    </location>
</feature>
<organism evidence="4 6">
    <name type="scientific">Neospora caninum (strain Liverpool)</name>
    <dbReference type="NCBI Taxonomy" id="572307"/>
    <lineage>
        <taxon>Eukaryota</taxon>
        <taxon>Sar</taxon>
        <taxon>Alveolata</taxon>
        <taxon>Apicomplexa</taxon>
        <taxon>Conoidasida</taxon>
        <taxon>Coccidia</taxon>
        <taxon>Eucoccidiorida</taxon>
        <taxon>Eimeriorina</taxon>
        <taxon>Sarcocystidae</taxon>
        <taxon>Neospora</taxon>
    </lineage>
</organism>
<feature type="region of interest" description="Disordered" evidence="2">
    <location>
        <begin position="589"/>
        <end position="667"/>
    </location>
</feature>
<feature type="region of interest" description="Disordered" evidence="2">
    <location>
        <begin position="117"/>
        <end position="176"/>
    </location>
</feature>
<feature type="compositionally biased region" description="Low complexity" evidence="2">
    <location>
        <begin position="142"/>
        <end position="154"/>
    </location>
</feature>
<protein>
    <submittedName>
        <fullName evidence="5">PX domain-containing protein, putative</fullName>
    </submittedName>
    <submittedName>
        <fullName evidence="4">Putative PX domain-containing protein</fullName>
    </submittedName>
</protein>
<dbReference type="GeneID" id="13445070"/>
<feature type="compositionally biased region" description="Low complexity" evidence="2">
    <location>
        <begin position="1445"/>
        <end position="1457"/>
    </location>
</feature>
<feature type="compositionally biased region" description="Low complexity" evidence="2">
    <location>
        <begin position="1794"/>
        <end position="1808"/>
    </location>
</feature>
<feature type="region of interest" description="Disordered" evidence="2">
    <location>
        <begin position="2278"/>
        <end position="2298"/>
    </location>
</feature>
<dbReference type="PROSITE" id="PS50195">
    <property type="entry name" value="PX"/>
    <property type="match status" value="1"/>
</dbReference>
<dbReference type="CDD" id="cd06093">
    <property type="entry name" value="PX_domain"/>
    <property type="match status" value="1"/>
</dbReference>
<feature type="compositionally biased region" description="Acidic residues" evidence="2">
    <location>
        <begin position="872"/>
        <end position="888"/>
    </location>
</feature>
<feature type="region of interest" description="Disordered" evidence="2">
    <location>
        <begin position="1091"/>
        <end position="1115"/>
    </location>
</feature>
<evidence type="ECO:0000256" key="1">
    <source>
        <dbReference type="SAM" id="Coils"/>
    </source>
</evidence>
<feature type="compositionally biased region" description="Basic residues" evidence="2">
    <location>
        <begin position="763"/>
        <end position="772"/>
    </location>
</feature>
<feature type="compositionally biased region" description="Low complexity" evidence="2">
    <location>
        <begin position="967"/>
        <end position="978"/>
    </location>
</feature>
<evidence type="ECO:0000259" key="3">
    <source>
        <dbReference type="PROSITE" id="PS50195"/>
    </source>
</evidence>
<reference evidence="6" key="3">
    <citation type="journal article" date="2012" name="PLoS Pathog.">
        <title>Comparative genomics of the apicomplexan parasites Toxoplasma gondii and Neospora caninum: Coccidia differing in host range and transmission strategy.</title>
        <authorList>
            <person name="Reid A.J."/>
            <person name="Vermont S.J."/>
            <person name="Cotton J.A."/>
            <person name="Harris D."/>
            <person name="Hill-Cawthorne G.A."/>
            <person name="Konen-Waisman S."/>
            <person name="Latham S.M."/>
            <person name="Mourier T."/>
            <person name="Norton R."/>
            <person name="Quail M.A."/>
            <person name="Sanders M."/>
            <person name="Shanmugam D."/>
            <person name="Sohal A."/>
            <person name="Wasmuth J.D."/>
            <person name="Brunk B."/>
            <person name="Grigg M.E."/>
            <person name="Howard J.C."/>
            <person name="Parkinson J."/>
            <person name="Roos D.S."/>
            <person name="Trees A.J."/>
            <person name="Berriman M."/>
            <person name="Pain A."/>
            <person name="Wastling J.M."/>
        </authorList>
    </citation>
    <scope>NUCLEOTIDE SEQUENCE [LARGE SCALE GENOMIC DNA]</scope>
    <source>
        <strain evidence="6">Liverpool</strain>
    </source>
</reference>
<feature type="coiled-coil region" evidence="1">
    <location>
        <begin position="1857"/>
        <end position="1884"/>
    </location>
</feature>
<proteinExistence type="predicted"/>
<feature type="domain" description="PX" evidence="3">
    <location>
        <begin position="53"/>
        <end position="328"/>
    </location>
</feature>
<feature type="region of interest" description="Disordered" evidence="2">
    <location>
        <begin position="1661"/>
        <end position="1840"/>
    </location>
</feature>
<feature type="compositionally biased region" description="Basic and acidic residues" evidence="2">
    <location>
        <begin position="1810"/>
        <end position="1830"/>
    </location>
</feature>
<dbReference type="OrthoDB" id="332987at2759"/>
<dbReference type="Pfam" id="PF00787">
    <property type="entry name" value="PX"/>
    <property type="match status" value="1"/>
</dbReference>
<feature type="region of interest" description="Disordered" evidence="2">
    <location>
        <begin position="763"/>
        <end position="911"/>
    </location>
</feature>
<feature type="compositionally biased region" description="Basic and acidic residues" evidence="2">
    <location>
        <begin position="979"/>
        <end position="989"/>
    </location>
</feature>
<feature type="compositionally biased region" description="Basic and acidic residues" evidence="2">
    <location>
        <begin position="1699"/>
        <end position="1741"/>
    </location>
</feature>
<feature type="coiled-coil region" evidence="1">
    <location>
        <begin position="2162"/>
        <end position="2196"/>
    </location>
</feature>
<feature type="compositionally biased region" description="Basic residues" evidence="2">
    <location>
        <begin position="956"/>
        <end position="966"/>
    </location>
</feature>
<evidence type="ECO:0000256" key="2">
    <source>
        <dbReference type="SAM" id="MobiDB-lite"/>
    </source>
</evidence>
<accession>F0VGA5</accession>
<gene>
    <name evidence="5" type="ORF">BN1204_025370</name>
    <name evidence="4" type="ORF">NCLIV_025370</name>
</gene>
<feature type="region of interest" description="Disordered" evidence="2">
    <location>
        <begin position="2213"/>
        <end position="2251"/>
    </location>
</feature>
<evidence type="ECO:0000313" key="6">
    <source>
        <dbReference type="Proteomes" id="UP000007494"/>
    </source>
</evidence>
<feature type="region of interest" description="Disordered" evidence="2">
    <location>
        <begin position="1330"/>
        <end position="1362"/>
    </location>
</feature>
<feature type="compositionally biased region" description="Low complexity" evidence="2">
    <location>
        <begin position="589"/>
        <end position="600"/>
    </location>
</feature>
<feature type="compositionally biased region" description="Low complexity" evidence="2">
    <location>
        <begin position="889"/>
        <end position="901"/>
    </location>
</feature>
<dbReference type="EMBL" id="FR823389">
    <property type="protein sequence ID" value="CBZ52749.1"/>
    <property type="molecule type" value="Genomic_DNA"/>
</dbReference>
<reference evidence="4" key="1">
    <citation type="submission" date="2011-02" db="EMBL/GenBank/DDBJ databases">
        <authorList>
            <person name="Aslett M."/>
        </authorList>
    </citation>
    <scope>NUCLEOTIDE SEQUENCE</scope>
    <source>
        <strain evidence="4">Liverpool</strain>
    </source>
</reference>
<dbReference type="GO" id="GO:0035091">
    <property type="term" value="F:phosphatidylinositol binding"/>
    <property type="evidence" value="ECO:0007669"/>
    <property type="project" value="InterPro"/>
</dbReference>
<feature type="region of interest" description="Disordered" evidence="2">
    <location>
        <begin position="1238"/>
        <end position="1267"/>
    </location>
</feature>
<dbReference type="SUPFAM" id="SSF64268">
    <property type="entry name" value="PX domain"/>
    <property type="match status" value="2"/>
</dbReference>
<reference evidence="4" key="2">
    <citation type="submission" date="2011-03" db="EMBL/GenBank/DDBJ databases">
        <title>Comparative genomics and transcriptomics of Neospora caninum and Toxoplasma gondii.</title>
        <authorList>
            <person name="Reid A.J."/>
            <person name="Sohal A."/>
            <person name="Harris D."/>
            <person name="Quail M."/>
            <person name="Sanders M."/>
            <person name="Berriman M."/>
            <person name="Wastling J.M."/>
            <person name="Pain A."/>
        </authorList>
    </citation>
    <scope>NUCLEOTIDE SEQUENCE</scope>
    <source>
        <strain evidence="4">Liverpool</strain>
    </source>
</reference>
<feature type="region of interest" description="Disordered" evidence="2">
    <location>
        <begin position="1885"/>
        <end position="2003"/>
    </location>
</feature>
<feature type="compositionally biased region" description="Basic and acidic residues" evidence="2">
    <location>
        <begin position="637"/>
        <end position="655"/>
    </location>
</feature>
<feature type="compositionally biased region" description="Basic and acidic residues" evidence="2">
    <location>
        <begin position="1008"/>
        <end position="1025"/>
    </location>
</feature>
<feature type="compositionally biased region" description="Basic and acidic residues" evidence="2">
    <location>
        <begin position="1752"/>
        <end position="1764"/>
    </location>
</feature>
<dbReference type="VEuPathDB" id="ToxoDB:NCLIV_025370"/>
<evidence type="ECO:0000313" key="5">
    <source>
        <dbReference type="EMBL" id="CEL66730.1"/>
    </source>
</evidence>
<dbReference type="RefSeq" id="XP_003882781.1">
    <property type="nucleotide sequence ID" value="XM_003882732.1"/>
</dbReference>
<keyword evidence="1" id="KW-0175">Coiled coil</keyword>
<dbReference type="InterPro" id="IPR036871">
    <property type="entry name" value="PX_dom_sf"/>
</dbReference>
<reference evidence="5" key="4">
    <citation type="journal article" date="2015" name="PLoS ONE">
        <title>Comprehensive Evaluation of Toxoplasma gondii VEG and Neospora caninum LIV Genomes with Tachyzoite Stage Transcriptome and Proteome Defines Novel Transcript Features.</title>
        <authorList>
            <person name="Ramaprasad A."/>
            <person name="Mourier T."/>
            <person name="Naeem R."/>
            <person name="Malas T.B."/>
            <person name="Moussa E."/>
            <person name="Panigrahi A."/>
            <person name="Vermont S.J."/>
            <person name="Otto T.D."/>
            <person name="Wastling J."/>
            <person name="Pain A."/>
        </authorList>
    </citation>
    <scope>NUCLEOTIDE SEQUENCE</scope>
    <source>
        <strain evidence="5">Liverpool</strain>
    </source>
</reference>
<sequence length="2525" mass="277596">MAAFYDAGRHEEGIDSGGRHMLKIYEGVSTESTLEEGDMSRATQQFHDEAPIPFSVTIPRAEVVNSGAWLTHMSYLVQFSDMGLVRTVRRRFSDFQRLAQDLDHLLSHPCAHVLCATSPRPPAGPRRTQKSNQTPGLALLRPAGGDSPAPSGPWGYLGAKTPAVSPPSQSETHECQGTGESCGANASFCERDSEDEACDTHRSPSFPFLVSAGEQPVRFLSVEQGDGVGPLTSDGSLNPFLASQFPSHPGLGNGYSGSCASPCRGECAAKGSIVSVLPPKRLFGNMDPAFVEERRRELERFLHLLLLREEVFLLSPFWNFFEADHASALLASFFILTAPARRRSGRHDSTALGVLQETLWRLRELVCGALRDEAERLSRLRDIREGDGGAAVENASTRTQSEWLYPDPGDRGWPVSALDSSSIRPCPNTHGGVPLSSWREGKGMRCHLGENASLSEPPPTSCQDFSDSSAARTPNTSEHLQADARGNRDTPGGARGRVILPVGRGEAELWRLCHPQFVLRLLCMIADGPYLPAYVQLQVVDLLCLLLSLSPPCLLPLLVQAHAFELVFRLLEYTAASVNAEISRDLSRSQSFRKQSSRASTSSLGTQRPCAQEERGLTSCSFRQRREASASGASSSSERESDNMHRRRETDRESSEEPAEEVAFRPAARKPRYVERLGRRLRRRAHRHATPSAPFVCAREEGNGQGDGQTVDCDEHLRVRIEVADACMRLGARLVELCPDEFFFFLKSKEGLLRLRDLLRQKMQKRPARNRSHYRETSRDSRRGHSEERRRHRASSLSSGRRQPSQSYSRELSEADDPGRVGAEGEVVEGERAGRSRGSAERRGRRERQGDAAFHGMDGSQVHRQTALPENDGTDEADTDATGDEAANDSESSSNASLESYLSEEQEDLSSASPLLSALRRRAARRMLLCMLPVSAVPGDRTLRVAAAGQSARQEARRRRGQRRSCRAASPSSVSSCSRDWDGRSDAERTAASARLRGEEAICQDGDTVPRRSSKEHASRFERRPVFHGSRPASPHWNVHAHAAASCGVWDPSGSASSRCSAFSCSRSVSSSSRVAREGLRLSGAMCPAGAGGRARSRGSENRVEGCTPEDDSLSPMRQRGALRLPKEALRRAFKGRLHCFVAFLLWISLPLVGVGRALTSPQSLGLEILSLLYKSRHDTSSRILCALLLASLLRSCDSSFFAEDGGRRARLQQLLSHSLPRKPTFLSFAPLGLAESPQVASPAASPSRPRASRGDTLDAGHGTKKDVHARAQQAAEAIGTLPLLLVTRALRQPAEAELPSRGVSSGLLFYILSRPMAPRLLPLLSLSSSSSRPGSSPLLSPSEKAGSCSSPASAVSPSGVQQEETREIRAACEMEICLFVCWLLGILVSQGNPVYACLKREAEREDGEKRVLGDTGACRQPDRPSLVICRKPRSLSSFASAFTPASSSHIPASQSSTEVAYVPGASPSRPRGRDAAVLASALSPGDRRAVPSPSRRSPGDFPEPLHRNPLLPETQPQPRVESAESAARLAGADRESQKSTSSRAPGDSRRLRPSSQTLPGRGGLPFLSSLLPAFFAPVAPPASACSGNLPAELPVSSSCALDSLPHRSYFSLLLSCRRFIPLLFRLLQRSPSLTLQRLVAFVLLWLPEWHAHAFDGESAETGEGRLVPGASGGGRDARAASGDGGRQFPENASGGTREGGEIRKRRAADEGEGERWGRKRENGEGQEAEERFEQRHHTVDQPDAVLGEDASAPREWEGDDERKARLHGRRTRSSSPAERIEEPRETSQTLNGSSASFSFPVSVSSSSQREARVDGRQEDKARHAEENAARRTSPSAFSCPDISLLRGRVTACLLLMQQVQEEGDAQTRRLEREKKALQSLEELVSGRRSPLRRWGPACEGRGAAIQRHLRGRGKTEGPRSEAQTRDRSEDGREEASVHAQSCERSPNLHISAAPLDPSSSGVSFSRLPDASSPQARDAPGAENEEGLSEEKRGRREGRGKRFERNGEEEVWALFQKLGALRRTRTEMKRQTRHAVDFLTTTRGKLESLHLYASSVEHLCTSKILPLSGALAAMDEGHCRLSLSLAEKARKEEETKRAVQRQGEQELVALKLLQACTERTTAAKREAMRTRNEWMEVEQLIAAAPQRRQQLEEQVDYRMQILNRLREKHAEEKLRLQQLRLENQRLTQQRTQDEAEVRQIAAALEAYTDALNRRQESRAAEAPSAPGPALSSHPPAAVCGNAQSEEDSRWPPLTPFVRLLPPRLQTLPDLLHLVSVSEGHQGRTPPSPNASSSGWSPSRGESCLRFLRLLEHLLATRRDKLGEGEEGEEARYHEALSLEEHVESAAREIESHERQLDRLRASISEQTNHTSLLKKAETRQADVRRCDAEVSRLVEEEQAARRRHVKEKEAHAKARAALLVEADARRGAAASLEDHERQSAAQKEQMNLFLCRGEHELRLLFILLQRIEENLGLMKKERRRIEAALKEERRSRGSLVAQIHRTTSQLSGLCAHLERIDGDEYVAAI</sequence>